<dbReference type="PANTHER" id="PTHR16509">
    <property type="match status" value="1"/>
</dbReference>
<name>A0A317T7J5_9CHLB</name>
<dbReference type="GO" id="GO:0030145">
    <property type="term" value="F:manganese ion binding"/>
    <property type="evidence" value="ECO:0007669"/>
    <property type="project" value="TreeGrafter"/>
</dbReference>
<reference evidence="3" key="1">
    <citation type="submission" date="2017-10" db="EMBL/GenBank/DDBJ databases">
        <authorList>
            <person name="Gaisin V.A."/>
            <person name="Rysina M.S."/>
            <person name="Grouzdev D.S."/>
        </authorList>
    </citation>
    <scope>NUCLEOTIDE SEQUENCE [LARGE SCALE GENOMIC DNA]</scope>
    <source>
        <strain evidence="3">V1</strain>
    </source>
</reference>
<dbReference type="PANTHER" id="PTHR16509:SF1">
    <property type="entry name" value="MANGANESE-DEPENDENT ADP-RIBOSE_CDP-ALCOHOL DIPHOSPHATASE"/>
    <property type="match status" value="1"/>
</dbReference>
<feature type="domain" description="Calcineurin-like phosphoesterase" evidence="1">
    <location>
        <begin position="6"/>
        <end position="218"/>
    </location>
</feature>
<dbReference type="GO" id="GO:0047734">
    <property type="term" value="F:CDP-glycerol diphosphatase activity"/>
    <property type="evidence" value="ECO:0007669"/>
    <property type="project" value="TreeGrafter"/>
</dbReference>
<dbReference type="RefSeq" id="WP_110022973.1">
    <property type="nucleotide sequence ID" value="NZ_PDNZ01000003.1"/>
</dbReference>
<accession>A0A317T7J5</accession>
<dbReference type="AlphaFoldDB" id="A0A317T7J5"/>
<sequence length="272" mass="31241">MAESSLKFGVITDIHYGNGDRLKEKNDLHTCFDFWRKNRVAFVVQLGDLIDGKGPEAVENLVGATAVLREYPGPLYHVAGNHCLGAPLDRYLEETGLDAPYYTFSINGIRFIVLHGMDINPESKPETTSDKARKNLLNHDPWANLYCGAVGEEQIHWLERQLDETRESREQVILFCHFPLLKETSDEPHGLLWNHDEVTDVLRRYDNIIACFTGHLHRSAYLKRYGIHFMTMAPFLKRKEPPHYSCGMIELDNASMTVYDQNLDKLHTLKID</sequence>
<dbReference type="GO" id="GO:0047631">
    <property type="term" value="F:ADP-ribose diphosphatase activity"/>
    <property type="evidence" value="ECO:0007669"/>
    <property type="project" value="TreeGrafter"/>
</dbReference>
<protein>
    <submittedName>
        <fullName evidence="2">Metallophosphoesterase</fullName>
    </submittedName>
</protein>
<comment type="caution">
    <text evidence="2">The sequence shown here is derived from an EMBL/GenBank/DDBJ whole genome shotgun (WGS) entry which is preliminary data.</text>
</comment>
<gene>
    <name evidence="2" type="ORF">CR164_05785</name>
</gene>
<evidence type="ECO:0000313" key="2">
    <source>
        <dbReference type="EMBL" id="PWW82498.1"/>
    </source>
</evidence>
<evidence type="ECO:0000259" key="1">
    <source>
        <dbReference type="Pfam" id="PF00149"/>
    </source>
</evidence>
<dbReference type="GO" id="GO:0008663">
    <property type="term" value="F:2',3'-cyclic-nucleotide 2'-phosphodiesterase activity"/>
    <property type="evidence" value="ECO:0007669"/>
    <property type="project" value="TreeGrafter"/>
</dbReference>
<dbReference type="OrthoDB" id="9795554at2"/>
<proteinExistence type="predicted"/>
<dbReference type="Proteomes" id="UP000246278">
    <property type="component" value="Unassembled WGS sequence"/>
</dbReference>
<keyword evidence="3" id="KW-1185">Reference proteome</keyword>
<dbReference type="InterPro" id="IPR029052">
    <property type="entry name" value="Metallo-depent_PP-like"/>
</dbReference>
<organism evidence="2 3">
    <name type="scientific">Prosthecochloris marina</name>
    <dbReference type="NCBI Taxonomy" id="2017681"/>
    <lineage>
        <taxon>Bacteria</taxon>
        <taxon>Pseudomonadati</taxon>
        <taxon>Chlorobiota</taxon>
        <taxon>Chlorobiia</taxon>
        <taxon>Chlorobiales</taxon>
        <taxon>Chlorobiaceae</taxon>
        <taxon>Prosthecochloris</taxon>
    </lineage>
</organism>
<dbReference type="Gene3D" id="3.60.21.10">
    <property type="match status" value="1"/>
</dbReference>
<dbReference type="InterPro" id="IPR004843">
    <property type="entry name" value="Calcineurin-like_PHP"/>
</dbReference>
<dbReference type="EMBL" id="PDNZ01000003">
    <property type="protein sequence ID" value="PWW82498.1"/>
    <property type="molecule type" value="Genomic_DNA"/>
</dbReference>
<dbReference type="SUPFAM" id="SSF56300">
    <property type="entry name" value="Metallo-dependent phosphatases"/>
    <property type="match status" value="1"/>
</dbReference>
<evidence type="ECO:0000313" key="3">
    <source>
        <dbReference type="Proteomes" id="UP000246278"/>
    </source>
</evidence>
<dbReference type="Pfam" id="PF00149">
    <property type="entry name" value="Metallophos"/>
    <property type="match status" value="1"/>
</dbReference>